<dbReference type="Gene3D" id="3.30.420.150">
    <property type="entry name" value="Exopolyphosphatase. Domain 2"/>
    <property type="match status" value="1"/>
</dbReference>
<dbReference type="OrthoDB" id="9807195at2"/>
<comment type="similarity">
    <text evidence="1">Belongs to the GppA/Ppx family.</text>
</comment>
<dbReference type="RefSeq" id="WP_133441767.1">
    <property type="nucleotide sequence ID" value="NZ_CP034726.1"/>
</dbReference>
<dbReference type="KEGG" id="lji:ELX58_03435"/>
<evidence type="ECO:0000259" key="2">
    <source>
        <dbReference type="Pfam" id="PF02541"/>
    </source>
</evidence>
<gene>
    <name evidence="3" type="ORF">ELX58_03435</name>
</gene>
<proteinExistence type="inferred from homology"/>
<dbReference type="AlphaFoldDB" id="A0A4P6ZKF0"/>
<dbReference type="Proteomes" id="UP000294321">
    <property type="component" value="Chromosome"/>
</dbReference>
<sequence>MRRFGVIDLGSNSIHMIVTQIENDGMTHTLVEDKVSARLSEGMMENDKMLQKPAMKRAIGALEKFKKDIQGLDNLNMRVMATAAVRMAKNQKEFCKLVKKETGFDVEVIPGESEAYYDYLGVVNSLPVINCVIIDAGGASTELILVQNRRPTHLLSLPIGGVTLTERYLHTDKPTASDVFRLFTALNLIYDDVWWLNWGRNTPVIALGGSNRTLAKIWRHKDPLRKNWDKIHGFRMSNTQVDEVFDKMLASSLEERKNIPGLPKDRADIVVGGTAPLVYLLRYIDSTRVIFSKHGLRTGALHEYLHQLSEEKHGFTKNN</sequence>
<dbReference type="Gene3D" id="3.30.420.40">
    <property type="match status" value="1"/>
</dbReference>
<organism evidence="3 4">
    <name type="scientific">Acetilactobacillus jinshanensis</name>
    <dbReference type="NCBI Taxonomy" id="1720083"/>
    <lineage>
        <taxon>Bacteria</taxon>
        <taxon>Bacillati</taxon>
        <taxon>Bacillota</taxon>
        <taxon>Bacilli</taxon>
        <taxon>Lactobacillales</taxon>
        <taxon>Lactobacillaceae</taxon>
        <taxon>Acetilactobacillus</taxon>
    </lineage>
</organism>
<evidence type="ECO:0000313" key="4">
    <source>
        <dbReference type="Proteomes" id="UP000294321"/>
    </source>
</evidence>
<reference evidence="4" key="1">
    <citation type="submission" date="2018-12" db="EMBL/GenBank/DDBJ databases">
        <title>A new species of lactobacillus.</title>
        <authorList>
            <person name="Jian Y."/>
            <person name="Xin L."/>
            <person name="Hong Z.J."/>
            <person name="Ming L.Z."/>
            <person name="Hong X.Z."/>
        </authorList>
    </citation>
    <scope>NUCLEOTIDE SEQUENCE [LARGE SCALE GENOMIC DNA]</scope>
    <source>
        <strain evidence="4">HSLZ-75</strain>
    </source>
</reference>
<dbReference type="PANTHER" id="PTHR30005:SF0">
    <property type="entry name" value="RETROGRADE REGULATION PROTEIN 2"/>
    <property type="match status" value="1"/>
</dbReference>
<dbReference type="CDD" id="cd24052">
    <property type="entry name" value="ASKHA_NBD_HpPPX-GppA-like"/>
    <property type="match status" value="1"/>
</dbReference>
<dbReference type="InterPro" id="IPR043129">
    <property type="entry name" value="ATPase_NBD"/>
</dbReference>
<accession>A0A4P6ZKF0</accession>
<name>A0A4P6ZKF0_9LACO</name>
<evidence type="ECO:0000313" key="3">
    <source>
        <dbReference type="EMBL" id="QBP18206.1"/>
    </source>
</evidence>
<dbReference type="InterPro" id="IPR003695">
    <property type="entry name" value="Ppx_GppA_N"/>
</dbReference>
<dbReference type="SUPFAM" id="SSF53067">
    <property type="entry name" value="Actin-like ATPase domain"/>
    <property type="match status" value="2"/>
</dbReference>
<feature type="domain" description="Ppx/GppA phosphatase N-terminal" evidence="2">
    <location>
        <begin position="23"/>
        <end position="306"/>
    </location>
</feature>
<dbReference type="InterPro" id="IPR050273">
    <property type="entry name" value="GppA/Ppx_hydrolase"/>
</dbReference>
<dbReference type="Pfam" id="PF02541">
    <property type="entry name" value="Ppx-GppA"/>
    <property type="match status" value="1"/>
</dbReference>
<evidence type="ECO:0000256" key="1">
    <source>
        <dbReference type="ARBA" id="ARBA00007125"/>
    </source>
</evidence>
<keyword evidence="4" id="KW-1185">Reference proteome</keyword>
<protein>
    <submittedName>
        <fullName evidence="3">Ppx/GppA family phosphatase</fullName>
    </submittedName>
</protein>
<dbReference type="GO" id="GO:0016462">
    <property type="term" value="F:pyrophosphatase activity"/>
    <property type="evidence" value="ECO:0007669"/>
    <property type="project" value="TreeGrafter"/>
</dbReference>
<dbReference type="EMBL" id="CP034726">
    <property type="protein sequence ID" value="QBP18206.1"/>
    <property type="molecule type" value="Genomic_DNA"/>
</dbReference>
<dbReference type="PANTHER" id="PTHR30005">
    <property type="entry name" value="EXOPOLYPHOSPHATASE"/>
    <property type="match status" value="1"/>
</dbReference>